<dbReference type="eggNOG" id="COG2198">
    <property type="taxonomic scope" value="Bacteria"/>
</dbReference>
<protein>
    <submittedName>
        <fullName evidence="1">Chemotaxis protein</fullName>
    </submittedName>
</protein>
<gene>
    <name evidence="1" type="ORF">BEN76_08110</name>
</gene>
<dbReference type="Proteomes" id="UP000185674">
    <property type="component" value="Chromosome"/>
</dbReference>
<dbReference type="AlphaFoldDB" id="A0A1P8EIE2"/>
<dbReference type="STRING" id="487316.BEN76_08110"/>
<organism evidence="1 2">
    <name type="scientific">Acinetobacter soli</name>
    <dbReference type="NCBI Taxonomy" id="487316"/>
    <lineage>
        <taxon>Bacteria</taxon>
        <taxon>Pseudomonadati</taxon>
        <taxon>Pseudomonadota</taxon>
        <taxon>Gammaproteobacteria</taxon>
        <taxon>Moraxellales</taxon>
        <taxon>Moraxellaceae</taxon>
        <taxon>Acinetobacter</taxon>
    </lineage>
</organism>
<dbReference type="EMBL" id="CP016896">
    <property type="protein sequence ID" value="APV35980.1"/>
    <property type="molecule type" value="Genomic_DNA"/>
</dbReference>
<evidence type="ECO:0000313" key="2">
    <source>
        <dbReference type="Proteomes" id="UP000185674"/>
    </source>
</evidence>
<reference evidence="1 2" key="1">
    <citation type="submission" date="2016-08" db="EMBL/GenBank/DDBJ databases">
        <title>Complete genome sequence of Acinetobacter baylyi strain GFJ2.</title>
        <authorList>
            <person name="Tabata M."/>
            <person name="Kuboki S."/>
            <person name="Gibu N."/>
            <person name="Kinouchi Y."/>
            <person name="Vangnai A."/>
            <person name="Kasai D."/>
            <person name="Fukuda M."/>
        </authorList>
    </citation>
    <scope>NUCLEOTIDE SEQUENCE [LARGE SCALE GENOMIC DNA]</scope>
    <source>
        <strain evidence="1 2">GFJ2</strain>
    </source>
</reference>
<proteinExistence type="predicted"/>
<name>A0A1P8EIE2_9GAMM</name>
<evidence type="ECO:0000313" key="1">
    <source>
        <dbReference type="EMBL" id="APV35980.1"/>
    </source>
</evidence>
<accession>A0A1P8EIE2</accession>
<dbReference type="RefSeq" id="WP_076032794.1">
    <property type="nucleotide sequence ID" value="NZ_CP016896.1"/>
</dbReference>
<dbReference type="KEGG" id="asol:BEN76_08110"/>
<sequence>MSSQVSIRFDPSALLTIKKEIDDSVRRVEIAIQTLHDEQQIPFELEETLEHFDQCAQVLQLIDMGHLSQMIGYISLLVRKIMQAPALTDATTMAALSEGTTMLKRYIEFTALHEVKAPQFLLDTLNRLELALGKPLTQEGQRLITRLNAFKSDLSLPLPPKLEQSEYVHQLYKHALHKLIQHSETTLDLQAIKLIGAYLANAAKKHHAKQYWQLVYVALDHIDQLILSDARLRILIQLESNIGKFFEQPDEFRASITDLANIISLCVSQDDAISELLRRQLRIGDDQLTDTQLQVLSSHLYGPDYDTIHAVCQLINESMTQIRNEIEYNYLSMTPEKIQELQAQLSHLANVFKVLNLHEANRALAQQAEHLNQPDILTHDGYAQQLMRSILSAMNSIGILERNYTSNRLQLRAHNMNISLDRLDDAHAALLHETKLVVNAAAHALEATQATEATALDLGTMQQQLNELAGAALFLGAKELHKALHDSAQFMGALKSNHSDLKHDDMSRLLNILACLDLFIDNLKTKQPVLRATFEVALRHSSHFQSAVA</sequence>